<dbReference type="InterPro" id="IPR029068">
    <property type="entry name" value="Glyas_Bleomycin-R_OHBP_Dase"/>
</dbReference>
<feature type="domain" description="VOC" evidence="17">
    <location>
        <begin position="9"/>
        <end position="150"/>
    </location>
</feature>
<feature type="region of interest" description="Disordered" evidence="15">
    <location>
        <begin position="1087"/>
        <end position="1184"/>
    </location>
</feature>
<keyword evidence="7" id="KW-0805">Transcription regulation</keyword>
<organism evidence="18 19">
    <name type="scientific">Aspergillus lentulus</name>
    <dbReference type="NCBI Taxonomy" id="293939"/>
    <lineage>
        <taxon>Eukaryota</taxon>
        <taxon>Fungi</taxon>
        <taxon>Dikarya</taxon>
        <taxon>Ascomycota</taxon>
        <taxon>Pezizomycotina</taxon>
        <taxon>Eurotiomycetes</taxon>
        <taxon>Eurotiomycetidae</taxon>
        <taxon>Eurotiales</taxon>
        <taxon>Aspergillaceae</taxon>
        <taxon>Aspergillus</taxon>
        <taxon>Aspergillus subgen. Fumigati</taxon>
    </lineage>
</organism>
<comment type="function">
    <text evidence="14">Catalyzes the conversion of hemimercaptal, formed from methylglyoxal and glutathione, to S-lactoylglutathione.</text>
</comment>
<evidence type="ECO:0000256" key="13">
    <source>
        <dbReference type="PIRSR" id="PIRSR604361-3"/>
    </source>
</evidence>
<dbReference type="PROSITE" id="PS00934">
    <property type="entry name" value="GLYOXALASE_I_1"/>
    <property type="match status" value="2"/>
</dbReference>
<dbReference type="GO" id="GO:0006351">
    <property type="term" value="P:DNA-templated transcription"/>
    <property type="evidence" value="ECO:0007669"/>
    <property type="project" value="InterPro"/>
</dbReference>
<comment type="catalytic activity">
    <reaction evidence="14">
        <text>(R)-S-lactoylglutathione = methylglyoxal + glutathione</text>
        <dbReference type="Rhea" id="RHEA:19069"/>
        <dbReference type="ChEBI" id="CHEBI:17158"/>
        <dbReference type="ChEBI" id="CHEBI:57474"/>
        <dbReference type="ChEBI" id="CHEBI:57925"/>
        <dbReference type="EC" id="4.4.1.5"/>
    </reaction>
</comment>
<evidence type="ECO:0000256" key="5">
    <source>
        <dbReference type="ARBA" id="ARBA00022723"/>
    </source>
</evidence>
<dbReference type="Pfam" id="PF00172">
    <property type="entry name" value="Zn_clus"/>
    <property type="match status" value="1"/>
</dbReference>
<evidence type="ECO:0000256" key="2">
    <source>
        <dbReference type="ARBA" id="ARBA00005008"/>
    </source>
</evidence>
<evidence type="ECO:0000256" key="1">
    <source>
        <dbReference type="ARBA" id="ARBA00004123"/>
    </source>
</evidence>
<evidence type="ECO:0000259" key="16">
    <source>
        <dbReference type="PROSITE" id="PS50048"/>
    </source>
</evidence>
<dbReference type="GO" id="GO:0008270">
    <property type="term" value="F:zinc ion binding"/>
    <property type="evidence" value="ECO:0007669"/>
    <property type="project" value="InterPro"/>
</dbReference>
<dbReference type="InterPro" id="IPR004361">
    <property type="entry name" value="Glyoxalase_1"/>
</dbReference>
<feature type="compositionally biased region" description="Basic residues" evidence="15">
    <location>
        <begin position="1087"/>
        <end position="1099"/>
    </location>
</feature>
<dbReference type="SUPFAM" id="SSF57701">
    <property type="entry name" value="Zn2/Cys6 DNA-binding domain"/>
    <property type="match status" value="1"/>
</dbReference>
<evidence type="ECO:0000256" key="3">
    <source>
        <dbReference type="ARBA" id="ARBA00010363"/>
    </source>
</evidence>
<feature type="compositionally biased region" description="Acidic residues" evidence="15">
    <location>
        <begin position="574"/>
        <end position="587"/>
    </location>
</feature>
<keyword evidence="10 14" id="KW-0456">Lyase</keyword>
<dbReference type="SMART" id="SM00066">
    <property type="entry name" value="GAL4"/>
    <property type="match status" value="1"/>
</dbReference>
<dbReference type="PROSITE" id="PS00463">
    <property type="entry name" value="ZN2_CY6_FUNGAL_1"/>
    <property type="match status" value="1"/>
</dbReference>
<feature type="domain" description="VOC" evidence="17">
    <location>
        <begin position="165"/>
        <end position="309"/>
    </location>
</feature>
<evidence type="ECO:0000256" key="10">
    <source>
        <dbReference type="ARBA" id="ARBA00023239"/>
    </source>
</evidence>
<dbReference type="Gene3D" id="4.10.240.10">
    <property type="entry name" value="Zn(2)-C6 fungal-type DNA-binding domain"/>
    <property type="match status" value="1"/>
</dbReference>
<feature type="domain" description="Zn(2)-C6 fungal-type" evidence="16">
    <location>
        <begin position="343"/>
        <end position="373"/>
    </location>
</feature>
<dbReference type="InterPro" id="IPR036864">
    <property type="entry name" value="Zn2-C6_fun-type_DNA-bd_sf"/>
</dbReference>
<dbReference type="GO" id="GO:0000981">
    <property type="term" value="F:DNA-binding transcription factor activity, RNA polymerase II-specific"/>
    <property type="evidence" value="ECO:0007669"/>
    <property type="project" value="InterPro"/>
</dbReference>
<dbReference type="SMART" id="SM00906">
    <property type="entry name" value="Fungal_trans"/>
    <property type="match status" value="1"/>
</dbReference>
<sequence length="1244" mass="140053">MATETSKYKLNHTMIRVKDPKRSVEFYKFLGLNQIQQLDFPENKFSLYFLAYNGPQSLQGDRHWTDRNAVLELTHNYGTENDPNYTVANGNTEPHRGFGHIAISVDNIEAACKRLEDAGYQFQKKLTEGRMKHIAFAKDPDGYWVEIIRRHDQDVGTATDPGTYRLNHTMLRVKSAETSLKFYQEVMGMTLVRTIENKDAAFNLYFLGYPASNPTAQEGAKNPVAEWEGLLELTWNYGTEKQEGKVYHDGNSEPQGFGHICVSVDDLNAACDRFESLNVNWKKRLTDGRMKNVAFILDPDGYWIEVIQNETLKRTSNCVAAMVTMQSQSEKPKKAPRKHVTTACVPCRESKIRCDGTTPHCRNCERKGKDCRYQHGDDKRKVSLRAATELFSARIDQLCQFIYDHGLEPPPMKPEDEAGMNRVLDTLQIPRAVVKKSSPGKVDAPNVQPRPATQQSPERNSPDVPSVEGQPVQDSALGAAHSLIPSPPHMSSAERSQEPVNFFGVNPGPSINYPSTHWGFTLPTAESLGSIYANLDGASNYQNEGSISSPDSLPLPPDFTQQPGVMLGQAQNDTDNDSESGEEDEAENDVIEQLSHRIGTLKIAGDGHLRFYGATSNLNLVDVSATQQRQRPDARTVRHDGQDILNHLRVGQPVDQALEDHLVELYFTWQNPSTYVVDKEMFMTARSRWRNDLDDTPFYSEVLTNAMCAVGSAFEARYHPTFITFPKSLSEFFADRAKALLEIELDSPCVATVQALVILSCHEGASNRDARGWLYSGMSMRLAFDLGLHLDMTPYVEKGDISAFEADVRRIAFWGSYTADHFWGFYLGRPFRTNAGDITVPKPASDLGAAKESIWYPYGLDTRSVVLQHGLRNPNELISRQFAVLWEIILPIGHILYGCSDISRHDLQRLCYNVTEDLFAWKENLPSNLKIDLDDETTPRLPHLLMLHMQYHQIVIFTHRPWVSKNYIQPRSPRQGPGYHHARRMCIESSTAIARILHIYEKHYTFRRMNNQVVAIIFSAALMLLYVTISNTFSSSKNNSENTNSNAEMVAYLNLCFRALDELGQSFENAKRTRDFLVSLQRRWQAHLRRSGPAKKRQVSKLLSQQSAGAGPGPSTESDPSRKKFRISAPRNQNHSSYPLPPPAPSSNMPSTHNISQPQSQTRQPAQQSLNQSQSQRFGACQPGDLDWIRDSDFQLLAENLGDGRLAQMGTGNQFEGENVLPSLSDIEPWWDSPNGHNFGGSSL</sequence>
<comment type="pathway">
    <text evidence="2 14">Secondary metabolite metabolism; methylglyoxal degradation; (R)-lactate from methylglyoxal: step 1/2.</text>
</comment>
<dbReference type="InterPro" id="IPR004360">
    <property type="entry name" value="Glyas_Fos-R_dOase_dom"/>
</dbReference>
<dbReference type="CDD" id="cd00067">
    <property type="entry name" value="GAL4"/>
    <property type="match status" value="1"/>
</dbReference>
<comment type="caution">
    <text evidence="18">The sequence shown here is derived from an EMBL/GenBank/DDBJ whole genome shotgun (WGS) entry which is preliminary data.</text>
</comment>
<gene>
    <name evidence="18" type="ORF">ALT_0665</name>
</gene>
<reference evidence="18 19" key="1">
    <citation type="submission" date="2015-11" db="EMBL/GenBank/DDBJ databases">
        <title>Aspergillus lentulus strain IFM 54703T.</title>
        <authorList>
            <person name="Kusuya Y."/>
            <person name="Sakai K."/>
            <person name="Kamei K."/>
            <person name="Takahashi H."/>
            <person name="Yaguchi T."/>
        </authorList>
    </citation>
    <scope>NUCLEOTIDE SEQUENCE [LARGE SCALE GENOMIC DNA]</scope>
    <source>
        <strain evidence="18 19">IFM 54703</strain>
    </source>
</reference>
<dbReference type="PROSITE" id="PS50048">
    <property type="entry name" value="ZN2_CY6_FUNGAL_2"/>
    <property type="match status" value="1"/>
</dbReference>
<dbReference type="EC" id="4.4.1.5" evidence="4 14"/>
<dbReference type="PANTHER" id="PTHR31313">
    <property type="entry name" value="TY1 ENHANCER ACTIVATOR"/>
    <property type="match status" value="1"/>
</dbReference>
<evidence type="ECO:0000313" key="19">
    <source>
        <dbReference type="Proteomes" id="UP000051487"/>
    </source>
</evidence>
<keyword evidence="6 13" id="KW-0862">Zinc</keyword>
<evidence type="ECO:0000313" key="18">
    <source>
        <dbReference type="EMBL" id="GAQ03344.1"/>
    </source>
</evidence>
<feature type="region of interest" description="Disordered" evidence="15">
    <location>
        <begin position="542"/>
        <end position="587"/>
    </location>
</feature>
<dbReference type="NCBIfam" id="TIGR00068">
    <property type="entry name" value="glyox_I"/>
    <property type="match status" value="2"/>
</dbReference>
<feature type="compositionally biased region" description="Low complexity" evidence="15">
    <location>
        <begin position="1146"/>
        <end position="1169"/>
    </location>
</feature>
<evidence type="ECO:0000256" key="6">
    <source>
        <dbReference type="ARBA" id="ARBA00022833"/>
    </source>
</evidence>
<dbReference type="Pfam" id="PF04082">
    <property type="entry name" value="Fungal_trans"/>
    <property type="match status" value="1"/>
</dbReference>
<dbReference type="InterPro" id="IPR018146">
    <property type="entry name" value="Glyoxalase_1_CS"/>
</dbReference>
<feature type="active site" description="Proton donor/acceptor" evidence="12">
    <location>
        <position position="305"/>
    </location>
</feature>
<evidence type="ECO:0000256" key="4">
    <source>
        <dbReference type="ARBA" id="ARBA00012081"/>
    </source>
</evidence>
<feature type="region of interest" description="Disordered" evidence="15">
    <location>
        <begin position="432"/>
        <end position="503"/>
    </location>
</feature>
<feature type="compositionally biased region" description="Polar residues" evidence="15">
    <location>
        <begin position="559"/>
        <end position="573"/>
    </location>
</feature>
<feature type="binding site" evidence="13">
    <location>
        <position position="305"/>
    </location>
    <ligand>
        <name>Zn(2+)</name>
        <dbReference type="ChEBI" id="CHEBI:29105"/>
        <note>ligand shared between dimeric partners</note>
    </ligand>
</feature>
<dbReference type="InterPro" id="IPR037523">
    <property type="entry name" value="VOC_core"/>
</dbReference>
<name>A0AAN4T724_ASPLE</name>
<proteinExistence type="inferred from homology"/>
<evidence type="ECO:0000256" key="15">
    <source>
        <dbReference type="SAM" id="MobiDB-lite"/>
    </source>
</evidence>
<evidence type="ECO:0000259" key="17">
    <source>
        <dbReference type="PROSITE" id="PS51819"/>
    </source>
</evidence>
<evidence type="ECO:0000256" key="7">
    <source>
        <dbReference type="ARBA" id="ARBA00023015"/>
    </source>
</evidence>
<evidence type="ECO:0000256" key="9">
    <source>
        <dbReference type="ARBA" id="ARBA00023163"/>
    </source>
</evidence>
<keyword evidence="8" id="KW-0238">DNA-binding</keyword>
<dbReference type="SUPFAM" id="SSF54593">
    <property type="entry name" value="Glyoxalase/Bleomycin resistance protein/Dihydroxybiphenyl dioxygenase"/>
    <property type="match status" value="2"/>
</dbReference>
<dbReference type="InterPro" id="IPR001138">
    <property type="entry name" value="Zn2Cys6_DnaBD"/>
</dbReference>
<evidence type="ECO:0000256" key="11">
    <source>
        <dbReference type="ARBA" id="ARBA00023242"/>
    </source>
</evidence>
<comment type="subcellular location">
    <subcellularLocation>
        <location evidence="1">Nucleus</location>
    </subcellularLocation>
</comment>
<dbReference type="AlphaFoldDB" id="A0AAN4T724"/>
<dbReference type="PROSITE" id="PS51819">
    <property type="entry name" value="VOC"/>
    <property type="match status" value="2"/>
</dbReference>
<comment type="similarity">
    <text evidence="3 14">Belongs to the glyoxalase I family.</text>
</comment>
<feature type="binding site" evidence="13">
    <location>
        <position position="259"/>
    </location>
    <ligand>
        <name>Zn(2+)</name>
        <dbReference type="ChEBI" id="CHEBI:29105"/>
        <note>ligand shared between dimeric partners</note>
    </ligand>
</feature>
<keyword evidence="9" id="KW-0804">Transcription</keyword>
<evidence type="ECO:0000256" key="8">
    <source>
        <dbReference type="ARBA" id="ARBA00023125"/>
    </source>
</evidence>
<dbReference type="GO" id="GO:0004462">
    <property type="term" value="F:lactoylglutathione lyase activity"/>
    <property type="evidence" value="ECO:0007669"/>
    <property type="project" value="UniProtKB-UniRule"/>
</dbReference>
<dbReference type="EMBL" id="BCLY01000001">
    <property type="protein sequence ID" value="GAQ03344.1"/>
    <property type="molecule type" value="Genomic_DNA"/>
</dbReference>
<dbReference type="GO" id="GO:0003677">
    <property type="term" value="F:DNA binding"/>
    <property type="evidence" value="ECO:0007669"/>
    <property type="project" value="UniProtKB-KW"/>
</dbReference>
<comment type="cofactor">
    <cofactor evidence="13">
        <name>Zn(2+)</name>
        <dbReference type="ChEBI" id="CHEBI:29105"/>
    </cofactor>
    <text evidence="13">Binds 1 zinc ion per subunit. In the homodimer, two zinc ions are bound between subunits.</text>
</comment>
<dbReference type="InterPro" id="IPR007219">
    <property type="entry name" value="XnlR_reg_dom"/>
</dbReference>
<dbReference type="CDD" id="cd07233">
    <property type="entry name" value="GlxI_Zn"/>
    <property type="match status" value="2"/>
</dbReference>
<dbReference type="Pfam" id="PF00903">
    <property type="entry name" value="Glyoxalase"/>
    <property type="match status" value="2"/>
</dbReference>
<feature type="binding site" evidence="13">
    <location>
        <position position="232"/>
    </location>
    <ligand>
        <name>Zn(2+)</name>
        <dbReference type="ChEBI" id="CHEBI:29105"/>
        <note>ligand shared between dimeric partners</note>
    </ligand>
</feature>
<dbReference type="PANTHER" id="PTHR31313:SF77">
    <property type="entry name" value="ZN(II)2CYS6 TRANSCRIPTION FACTOR (EUROFUNG)"/>
    <property type="match status" value="1"/>
</dbReference>
<evidence type="ECO:0000256" key="14">
    <source>
        <dbReference type="RuleBase" id="RU361179"/>
    </source>
</evidence>
<dbReference type="GO" id="GO:0005634">
    <property type="term" value="C:nucleus"/>
    <property type="evidence" value="ECO:0007669"/>
    <property type="project" value="UniProtKB-SubCell"/>
</dbReference>
<dbReference type="PROSITE" id="PS00935">
    <property type="entry name" value="GLYOXALASE_I_2"/>
    <property type="match status" value="2"/>
</dbReference>
<dbReference type="CDD" id="cd12148">
    <property type="entry name" value="fungal_TF_MHR"/>
    <property type="match status" value="1"/>
</dbReference>
<dbReference type="Gene3D" id="3.10.180.10">
    <property type="entry name" value="2,3-Dihydroxybiphenyl 1,2-Dioxygenase, domain 1"/>
    <property type="match status" value="2"/>
</dbReference>
<keyword evidence="5 13" id="KW-0479">Metal-binding</keyword>
<evidence type="ECO:0000256" key="12">
    <source>
        <dbReference type="PIRSR" id="PIRSR604361-1"/>
    </source>
</evidence>
<protein>
    <recommendedName>
        <fullName evidence="4 14">Lactoylglutathione lyase</fullName>
        <ecNumber evidence="4 14">4.4.1.5</ecNumber>
    </recommendedName>
    <alternativeName>
        <fullName evidence="14">Glyoxalase I</fullName>
    </alternativeName>
</protein>
<accession>A0AAN4T724</accession>
<dbReference type="InterPro" id="IPR051615">
    <property type="entry name" value="Transcr_Regulatory_Elem"/>
</dbReference>
<dbReference type="Proteomes" id="UP000051487">
    <property type="component" value="Unassembled WGS sequence"/>
</dbReference>
<keyword evidence="11" id="KW-0539">Nucleus</keyword>